<dbReference type="CDD" id="cd00063">
    <property type="entry name" value="FN3"/>
    <property type="match status" value="1"/>
</dbReference>
<dbReference type="InParanoid" id="A0A672G5H7"/>
<keyword evidence="4" id="KW-1185">Reference proteome</keyword>
<feature type="compositionally biased region" description="Polar residues" evidence="1">
    <location>
        <begin position="258"/>
        <end position="271"/>
    </location>
</feature>
<sequence length="271" mass="29674">PLNVLLFLRYVWGLPAPVSTSMDSVNMRHTLRWAPLQAPCNATVLYSVQYQGEFELWVGNGSWVDAADCQQIPHTHCDLTFDLGSDSDYNLQVRAQCDRQLSAWTRLSQPFNRRDSKTIELCLLCFDSCLIAFVKPQVQSEDTRWINQAVTCRHLASGLSPAAAAVQRSQSKTAVNAASPARAGGITASGHPALPVLPYRSKSPSGERHFWAPFRQLPPQLTPARTSQPLPPLPLTGPSRVGISSADAALQARRNLLGTMTPSQRSQKSSA</sequence>
<evidence type="ECO:0000313" key="3">
    <source>
        <dbReference type="Ensembl" id="ENSSFAP00005012260.1"/>
    </source>
</evidence>
<dbReference type="InterPro" id="IPR036116">
    <property type="entry name" value="FN3_sf"/>
</dbReference>
<protein>
    <recommendedName>
        <fullName evidence="2">Fibronectin type-III domain-containing protein</fullName>
    </recommendedName>
</protein>
<accession>A0A672G5H7</accession>
<feature type="domain" description="Fibronectin type-III" evidence="2">
    <location>
        <begin position="10"/>
        <end position="104"/>
    </location>
</feature>
<organism evidence="3 4">
    <name type="scientific">Salarias fasciatus</name>
    <name type="common">Jewelled blenny</name>
    <name type="synonym">Blennius fasciatus</name>
    <dbReference type="NCBI Taxonomy" id="181472"/>
    <lineage>
        <taxon>Eukaryota</taxon>
        <taxon>Metazoa</taxon>
        <taxon>Chordata</taxon>
        <taxon>Craniata</taxon>
        <taxon>Vertebrata</taxon>
        <taxon>Euteleostomi</taxon>
        <taxon>Actinopterygii</taxon>
        <taxon>Neopterygii</taxon>
        <taxon>Teleostei</taxon>
        <taxon>Neoteleostei</taxon>
        <taxon>Acanthomorphata</taxon>
        <taxon>Ovalentaria</taxon>
        <taxon>Blenniimorphae</taxon>
        <taxon>Blenniiformes</taxon>
        <taxon>Blennioidei</taxon>
        <taxon>Blenniidae</taxon>
        <taxon>Salariinae</taxon>
        <taxon>Salarias</taxon>
    </lineage>
</organism>
<evidence type="ECO:0000256" key="1">
    <source>
        <dbReference type="SAM" id="MobiDB-lite"/>
    </source>
</evidence>
<dbReference type="PANTHER" id="PTHR20859">
    <property type="entry name" value="INTERFERON/INTERLEUKIN RECEPTOR"/>
    <property type="match status" value="1"/>
</dbReference>
<dbReference type="InterPro" id="IPR050650">
    <property type="entry name" value="Type-II_Cytokine-TF_Rcpt"/>
</dbReference>
<reference evidence="3" key="1">
    <citation type="submission" date="2019-06" db="EMBL/GenBank/DDBJ databases">
        <authorList>
            <consortium name="Wellcome Sanger Institute Data Sharing"/>
        </authorList>
    </citation>
    <scope>NUCLEOTIDE SEQUENCE [LARGE SCALE GENOMIC DNA]</scope>
</reference>
<dbReference type="Gene3D" id="2.60.40.10">
    <property type="entry name" value="Immunoglobulins"/>
    <property type="match status" value="1"/>
</dbReference>
<name>A0A672G5H7_SALFA</name>
<feature type="region of interest" description="Disordered" evidence="1">
    <location>
        <begin position="220"/>
        <end position="271"/>
    </location>
</feature>
<dbReference type="AlphaFoldDB" id="A0A672G5H7"/>
<reference evidence="3" key="2">
    <citation type="submission" date="2025-08" db="UniProtKB">
        <authorList>
            <consortium name="Ensembl"/>
        </authorList>
    </citation>
    <scope>IDENTIFICATION</scope>
</reference>
<dbReference type="Proteomes" id="UP000472267">
    <property type="component" value="Chromosome 18"/>
</dbReference>
<dbReference type="InterPro" id="IPR013783">
    <property type="entry name" value="Ig-like_fold"/>
</dbReference>
<proteinExistence type="predicted"/>
<evidence type="ECO:0000313" key="4">
    <source>
        <dbReference type="Proteomes" id="UP000472267"/>
    </source>
</evidence>
<dbReference type="GO" id="GO:0042015">
    <property type="term" value="F:interleukin-20 binding"/>
    <property type="evidence" value="ECO:0007669"/>
    <property type="project" value="TreeGrafter"/>
</dbReference>
<dbReference type="Pfam" id="PF01108">
    <property type="entry name" value="Tissue_fac"/>
    <property type="match status" value="1"/>
</dbReference>
<dbReference type="SUPFAM" id="SSF49265">
    <property type="entry name" value="Fibronectin type III"/>
    <property type="match status" value="1"/>
</dbReference>
<dbReference type="GO" id="GO:0004896">
    <property type="term" value="F:cytokine receptor activity"/>
    <property type="evidence" value="ECO:0007669"/>
    <property type="project" value="TreeGrafter"/>
</dbReference>
<evidence type="ECO:0000259" key="2">
    <source>
        <dbReference type="Pfam" id="PF01108"/>
    </source>
</evidence>
<reference evidence="3" key="3">
    <citation type="submission" date="2025-09" db="UniProtKB">
        <authorList>
            <consortium name="Ensembl"/>
        </authorList>
    </citation>
    <scope>IDENTIFICATION</scope>
</reference>
<dbReference type="PANTHER" id="PTHR20859:SF48">
    <property type="entry name" value="INTERLEUKIN-20 RECEPTOR SUBUNIT BETA"/>
    <property type="match status" value="1"/>
</dbReference>
<dbReference type="Ensembl" id="ENSSFAT00005012799.1">
    <property type="protein sequence ID" value="ENSSFAP00005012260.1"/>
    <property type="gene ID" value="ENSSFAG00005006804.1"/>
</dbReference>
<dbReference type="GO" id="GO:0005886">
    <property type="term" value="C:plasma membrane"/>
    <property type="evidence" value="ECO:0007669"/>
    <property type="project" value="TreeGrafter"/>
</dbReference>
<dbReference type="InterPro" id="IPR003961">
    <property type="entry name" value="FN3_dom"/>
</dbReference>